<dbReference type="AlphaFoldDB" id="R7S0F4"/>
<sequence>MEFLRDQWELQKKSAQTKPLRRQVKDAGARTIDAILVLQDQLKVLDMNITKLEKAVTKGQGDTDTMFRIAELLEERRRAMMKKRRMEDSLDLRRRQDLQALRASRYLTARLNALALKSHIRDRLHQRKFEFAGIERRFRTESSDRKLAAHATNAVHRREPGIQTLARRYNLLCGEMADLVKKREAPPRTEPPRPINMENLWGLDVDDDIWLDVGLLDEDGVDNHPSEEFNRISVERKNMQIWLREEWEAVEHAVNMADLSEGLYHHIFLYRKELLSLAITWKKTVTAIPTDGDTPPDKWGPSESEMREEMA</sequence>
<organism evidence="3 4">
    <name type="scientific">Punctularia strigosozonata (strain HHB-11173)</name>
    <name type="common">White-rot fungus</name>
    <dbReference type="NCBI Taxonomy" id="741275"/>
    <lineage>
        <taxon>Eukaryota</taxon>
        <taxon>Fungi</taxon>
        <taxon>Dikarya</taxon>
        <taxon>Basidiomycota</taxon>
        <taxon>Agaricomycotina</taxon>
        <taxon>Agaricomycetes</taxon>
        <taxon>Corticiales</taxon>
        <taxon>Punctulariaceae</taxon>
        <taxon>Punctularia</taxon>
    </lineage>
</organism>
<evidence type="ECO:0000313" key="3">
    <source>
        <dbReference type="EMBL" id="EIN03324.1"/>
    </source>
</evidence>
<dbReference type="eggNOG" id="ENOG502S2AH">
    <property type="taxonomic scope" value="Eukaryota"/>
</dbReference>
<proteinExistence type="predicted"/>
<accession>R7S0F4</accession>
<dbReference type="EMBL" id="JH687639">
    <property type="protein sequence ID" value="EIN03324.1"/>
    <property type="molecule type" value="Genomic_DNA"/>
</dbReference>
<protein>
    <submittedName>
        <fullName evidence="3">Uncharacterized protein</fullName>
    </submittedName>
</protein>
<dbReference type="GeneID" id="18880395"/>
<evidence type="ECO:0000256" key="1">
    <source>
        <dbReference type="SAM" id="Coils"/>
    </source>
</evidence>
<dbReference type="HOGENOM" id="CLU_055157_2_0_1"/>
<dbReference type="OrthoDB" id="3259165at2759"/>
<feature type="coiled-coil region" evidence="1">
    <location>
        <begin position="35"/>
        <end position="89"/>
    </location>
</feature>
<evidence type="ECO:0000313" key="4">
    <source>
        <dbReference type="Proteomes" id="UP000054196"/>
    </source>
</evidence>
<gene>
    <name evidence="3" type="ORF">PUNSTDRAFT_139659</name>
</gene>
<dbReference type="OMA" id="KSHIRDR"/>
<dbReference type="RefSeq" id="XP_007389446.1">
    <property type="nucleotide sequence ID" value="XM_007389384.1"/>
</dbReference>
<name>R7S0F4_PUNST</name>
<dbReference type="KEGG" id="psq:PUNSTDRAFT_139659"/>
<feature type="region of interest" description="Disordered" evidence="2">
    <location>
        <begin position="289"/>
        <end position="311"/>
    </location>
</feature>
<reference evidence="4" key="1">
    <citation type="journal article" date="2012" name="Science">
        <title>The Paleozoic origin of enzymatic lignin decomposition reconstructed from 31 fungal genomes.</title>
        <authorList>
            <person name="Floudas D."/>
            <person name="Binder M."/>
            <person name="Riley R."/>
            <person name="Barry K."/>
            <person name="Blanchette R.A."/>
            <person name="Henrissat B."/>
            <person name="Martinez A.T."/>
            <person name="Otillar R."/>
            <person name="Spatafora J.W."/>
            <person name="Yadav J.S."/>
            <person name="Aerts A."/>
            <person name="Benoit I."/>
            <person name="Boyd A."/>
            <person name="Carlson A."/>
            <person name="Copeland A."/>
            <person name="Coutinho P.M."/>
            <person name="de Vries R.P."/>
            <person name="Ferreira P."/>
            <person name="Findley K."/>
            <person name="Foster B."/>
            <person name="Gaskell J."/>
            <person name="Glotzer D."/>
            <person name="Gorecki P."/>
            <person name="Heitman J."/>
            <person name="Hesse C."/>
            <person name="Hori C."/>
            <person name="Igarashi K."/>
            <person name="Jurgens J.A."/>
            <person name="Kallen N."/>
            <person name="Kersten P."/>
            <person name="Kohler A."/>
            <person name="Kuees U."/>
            <person name="Kumar T.K.A."/>
            <person name="Kuo A."/>
            <person name="LaButti K."/>
            <person name="Larrondo L.F."/>
            <person name="Lindquist E."/>
            <person name="Ling A."/>
            <person name="Lombard V."/>
            <person name="Lucas S."/>
            <person name="Lundell T."/>
            <person name="Martin R."/>
            <person name="McLaughlin D.J."/>
            <person name="Morgenstern I."/>
            <person name="Morin E."/>
            <person name="Murat C."/>
            <person name="Nagy L.G."/>
            <person name="Nolan M."/>
            <person name="Ohm R.A."/>
            <person name="Patyshakuliyeva A."/>
            <person name="Rokas A."/>
            <person name="Ruiz-Duenas F.J."/>
            <person name="Sabat G."/>
            <person name="Salamov A."/>
            <person name="Samejima M."/>
            <person name="Schmutz J."/>
            <person name="Slot J.C."/>
            <person name="St John F."/>
            <person name="Stenlid J."/>
            <person name="Sun H."/>
            <person name="Sun S."/>
            <person name="Syed K."/>
            <person name="Tsang A."/>
            <person name="Wiebenga A."/>
            <person name="Young D."/>
            <person name="Pisabarro A."/>
            <person name="Eastwood D.C."/>
            <person name="Martin F."/>
            <person name="Cullen D."/>
            <person name="Grigoriev I.V."/>
            <person name="Hibbett D.S."/>
        </authorList>
    </citation>
    <scope>NUCLEOTIDE SEQUENCE [LARGE SCALE GENOMIC DNA]</scope>
    <source>
        <strain evidence="4">HHB-11173 SS5</strain>
    </source>
</reference>
<evidence type="ECO:0000256" key="2">
    <source>
        <dbReference type="SAM" id="MobiDB-lite"/>
    </source>
</evidence>
<keyword evidence="4" id="KW-1185">Reference proteome</keyword>
<dbReference type="Proteomes" id="UP000054196">
    <property type="component" value="Unassembled WGS sequence"/>
</dbReference>
<keyword evidence="1" id="KW-0175">Coiled coil</keyword>